<evidence type="ECO:0000256" key="1">
    <source>
        <dbReference type="ARBA" id="ARBA00022475"/>
    </source>
</evidence>
<dbReference type="GO" id="GO:0030428">
    <property type="term" value="C:cell septum"/>
    <property type="evidence" value="ECO:0007669"/>
    <property type="project" value="TreeGrafter"/>
</dbReference>
<dbReference type="GO" id="GO:0032153">
    <property type="term" value="C:cell division site"/>
    <property type="evidence" value="ECO:0007669"/>
    <property type="project" value="UniProtKB-UniRule"/>
</dbReference>
<keyword evidence="2 7" id="KW-0132">Cell division</keyword>
<evidence type="ECO:0000256" key="2">
    <source>
        <dbReference type="ARBA" id="ARBA00022618"/>
    </source>
</evidence>
<dbReference type="InterPro" id="IPR007060">
    <property type="entry name" value="FtsL/DivIC"/>
</dbReference>
<dbReference type="AlphaFoldDB" id="A0A098GHP1"/>
<feature type="topological domain" description="Periplasmic" evidence="7">
    <location>
        <begin position="22"/>
        <end position="90"/>
    </location>
</feature>
<protein>
    <recommendedName>
        <fullName evidence="7">Cell division protein FtsB</fullName>
    </recommendedName>
</protein>
<keyword evidence="1 7" id="KW-1003">Cell membrane</keyword>
<dbReference type="PANTHER" id="PTHR37485">
    <property type="entry name" value="CELL DIVISION PROTEIN FTSB"/>
    <property type="match status" value="1"/>
</dbReference>
<proteinExistence type="inferred from homology"/>
<dbReference type="OrthoDB" id="7061211at2"/>
<dbReference type="Proteomes" id="UP000032414">
    <property type="component" value="Chromosome I"/>
</dbReference>
<dbReference type="Pfam" id="PF04977">
    <property type="entry name" value="DivIC"/>
    <property type="match status" value="1"/>
</dbReference>
<organism evidence="8 10">
    <name type="scientific">Legionella micdadei</name>
    <name type="common">Tatlockia micdadei</name>
    <dbReference type="NCBI Taxonomy" id="451"/>
    <lineage>
        <taxon>Bacteria</taxon>
        <taxon>Pseudomonadati</taxon>
        <taxon>Pseudomonadota</taxon>
        <taxon>Gammaproteobacteria</taxon>
        <taxon>Legionellales</taxon>
        <taxon>Legionellaceae</taxon>
        <taxon>Legionella</taxon>
    </lineage>
</organism>
<dbReference type="RefSeq" id="WP_045100142.1">
    <property type="nucleotide sequence ID" value="NZ_CP020614.1"/>
</dbReference>
<keyword evidence="5 7" id="KW-0472">Membrane</keyword>
<accession>A0A098GHP1</accession>
<keyword evidence="7" id="KW-0175">Coiled coil</keyword>
<dbReference type="GO" id="GO:0043093">
    <property type="term" value="P:FtsZ-dependent cytokinesis"/>
    <property type="evidence" value="ECO:0007669"/>
    <property type="project" value="UniProtKB-UniRule"/>
</dbReference>
<evidence type="ECO:0000256" key="4">
    <source>
        <dbReference type="ARBA" id="ARBA00022989"/>
    </source>
</evidence>
<evidence type="ECO:0000256" key="5">
    <source>
        <dbReference type="ARBA" id="ARBA00023136"/>
    </source>
</evidence>
<gene>
    <name evidence="7 8" type="primary">ftsB</name>
    <name evidence="8" type="ORF">LMI_2751</name>
    <name evidence="9" type="ORF">SAMN02982997_02844</name>
</gene>
<reference evidence="8" key="2">
    <citation type="submission" date="2014-09" db="EMBL/GenBank/DDBJ databases">
        <authorList>
            <person name="GOMEZ-VALERO Laura"/>
        </authorList>
    </citation>
    <scope>NUCLEOTIDE SEQUENCE</scope>
    <source>
        <strain evidence="8">ATCC33218</strain>
    </source>
</reference>
<name>A0A098GHP1_LEGMI</name>
<evidence type="ECO:0000313" key="10">
    <source>
        <dbReference type="Proteomes" id="UP000032414"/>
    </source>
</evidence>
<keyword evidence="11" id="KW-1185">Reference proteome</keyword>
<dbReference type="InterPro" id="IPR023081">
    <property type="entry name" value="Cell_div_FtsB"/>
</dbReference>
<keyword evidence="4 7" id="KW-1133">Transmembrane helix</keyword>
<dbReference type="NCBIfam" id="NF002058">
    <property type="entry name" value="PRK00888.1"/>
    <property type="match status" value="1"/>
</dbReference>
<dbReference type="Proteomes" id="UP000182998">
    <property type="component" value="Unassembled WGS sequence"/>
</dbReference>
<comment type="similarity">
    <text evidence="7">Belongs to the FtsB family.</text>
</comment>
<keyword evidence="6 7" id="KW-0131">Cell cycle</keyword>
<dbReference type="GO" id="GO:0005886">
    <property type="term" value="C:plasma membrane"/>
    <property type="evidence" value="ECO:0007669"/>
    <property type="project" value="UniProtKB-SubCell"/>
</dbReference>
<dbReference type="EMBL" id="FMVN01000018">
    <property type="protein sequence ID" value="SCY76998.1"/>
    <property type="molecule type" value="Genomic_DNA"/>
</dbReference>
<feature type="topological domain" description="Cytoplasmic" evidence="7">
    <location>
        <begin position="1"/>
        <end position="3"/>
    </location>
</feature>
<dbReference type="PANTHER" id="PTHR37485:SF1">
    <property type="entry name" value="CELL DIVISION PROTEIN FTSB"/>
    <property type="match status" value="1"/>
</dbReference>
<dbReference type="PATRIC" id="fig|451.8.peg.730"/>
<dbReference type="HAMAP" id="MF_00599">
    <property type="entry name" value="FtsB"/>
    <property type="match status" value="1"/>
</dbReference>
<feature type="coiled-coil region" evidence="7">
    <location>
        <begin position="29"/>
        <end position="56"/>
    </location>
</feature>
<evidence type="ECO:0000256" key="7">
    <source>
        <dbReference type="HAMAP-Rule" id="MF_00599"/>
    </source>
</evidence>
<reference evidence="9 11" key="3">
    <citation type="submission" date="2016-10" db="EMBL/GenBank/DDBJ databases">
        <authorList>
            <person name="Varghese N."/>
            <person name="Submissions S."/>
        </authorList>
    </citation>
    <scope>NUCLEOTIDE SEQUENCE [LARGE SCALE GENOMIC DNA]</scope>
    <source>
        <strain evidence="9 11">ATCC 33218</strain>
    </source>
</reference>
<dbReference type="EMBL" id="LN614830">
    <property type="protein sequence ID" value="CEG62003.1"/>
    <property type="molecule type" value="Genomic_DNA"/>
</dbReference>
<comment type="subunit">
    <text evidence="7">Part of a complex composed of FtsB, FtsL and FtsQ.</text>
</comment>
<evidence type="ECO:0000313" key="11">
    <source>
        <dbReference type="Proteomes" id="UP000182998"/>
    </source>
</evidence>
<reference evidence="10" key="1">
    <citation type="submission" date="2014-09" db="EMBL/GenBank/DDBJ databases">
        <authorList>
            <person name="Gomez-Valero L."/>
        </authorList>
    </citation>
    <scope>NUCLEOTIDE SEQUENCE [LARGE SCALE GENOMIC DNA]</scope>
    <source>
        <strain evidence="10">ATCC33218</strain>
    </source>
</reference>
<dbReference type="KEGG" id="tmc:LMI_2751"/>
<evidence type="ECO:0000313" key="9">
    <source>
        <dbReference type="EMBL" id="SCY76998.1"/>
    </source>
</evidence>
<comment type="subcellular location">
    <subcellularLocation>
        <location evidence="7">Cell inner membrane</location>
        <topology evidence="7">Single-pass type II membrane protein</topology>
    </subcellularLocation>
    <text evidence="7">Localizes to the division septum.</text>
</comment>
<dbReference type="STRING" id="451.B6N58_02465"/>
<dbReference type="HOGENOM" id="CLU_134863_5_1_6"/>
<evidence type="ECO:0000256" key="3">
    <source>
        <dbReference type="ARBA" id="ARBA00022692"/>
    </source>
</evidence>
<keyword evidence="7" id="KW-0997">Cell inner membrane</keyword>
<evidence type="ECO:0000313" key="8">
    <source>
        <dbReference type="EMBL" id="CEG62003.1"/>
    </source>
</evidence>
<sequence length="90" mass="10400">MRSIIIVLILALIGLQYKLWLGGGGIFQWVELEKKLAVQETENEKLLARNRAIEADIIELKSGDQSLEEQARYELGMIKNDEIYYQFVDN</sequence>
<comment type="function">
    <text evidence="7">Essential cell division protein. May link together the upstream cell division proteins, which are predominantly cytoplasmic, with the downstream cell division proteins, which are predominantly periplasmic.</text>
</comment>
<keyword evidence="3 7" id="KW-0812">Transmembrane</keyword>
<evidence type="ECO:0000256" key="6">
    <source>
        <dbReference type="ARBA" id="ARBA00023306"/>
    </source>
</evidence>